<keyword evidence="1" id="KW-1133">Transmembrane helix</keyword>
<proteinExistence type="predicted"/>
<sequence length="57" mass="6088">MKKLLAVLTIVFAILSIVGASYVIISKAQIGSGLAVIPMLISLVLCILYIVITRKTN</sequence>
<organism evidence="2">
    <name type="scientific">Clostridium tertium</name>
    <dbReference type="NCBI Taxonomy" id="1559"/>
    <lineage>
        <taxon>Bacteria</taxon>
        <taxon>Bacillati</taxon>
        <taxon>Bacillota</taxon>
        <taxon>Clostridia</taxon>
        <taxon>Eubacteriales</taxon>
        <taxon>Clostridiaceae</taxon>
        <taxon>Clostridium</taxon>
    </lineage>
</organism>
<keyword evidence="1" id="KW-0812">Transmembrane</keyword>
<dbReference type="EMBL" id="CACRTO010000049">
    <property type="protein sequence ID" value="VYU69652.1"/>
    <property type="molecule type" value="Genomic_DNA"/>
</dbReference>
<protein>
    <submittedName>
        <fullName evidence="2">Uncharacterized protein</fullName>
    </submittedName>
</protein>
<gene>
    <name evidence="2" type="ORF">CTLFYP3_00208</name>
</gene>
<reference evidence="2" key="1">
    <citation type="submission" date="2019-11" db="EMBL/GenBank/DDBJ databases">
        <authorList>
            <person name="Feng L."/>
        </authorList>
    </citation>
    <scope>NUCLEOTIDE SEQUENCE</scope>
    <source>
        <strain evidence="2">CTertiumLFYP3</strain>
    </source>
</reference>
<dbReference type="AlphaFoldDB" id="A0A6N3GZZ0"/>
<keyword evidence="1" id="KW-0472">Membrane</keyword>
<evidence type="ECO:0000313" key="2">
    <source>
        <dbReference type="EMBL" id="VYU69652.1"/>
    </source>
</evidence>
<accession>A0A6N3GZZ0</accession>
<dbReference type="RefSeq" id="WP_156627989.1">
    <property type="nucleotide sequence ID" value="NZ_CACRTO010000049.1"/>
</dbReference>
<evidence type="ECO:0000256" key="1">
    <source>
        <dbReference type="SAM" id="Phobius"/>
    </source>
</evidence>
<name>A0A6N3GZZ0_9CLOT</name>
<feature type="transmembrane region" description="Helical" evidence="1">
    <location>
        <begin position="30"/>
        <end position="52"/>
    </location>
</feature>